<evidence type="ECO:0008006" key="5">
    <source>
        <dbReference type="Google" id="ProtNLM"/>
    </source>
</evidence>
<keyword evidence="4" id="KW-1185">Reference proteome</keyword>
<evidence type="ECO:0000256" key="1">
    <source>
        <dbReference type="SAM" id="Coils"/>
    </source>
</evidence>
<feature type="region of interest" description="Disordered" evidence="2">
    <location>
        <begin position="1"/>
        <end position="29"/>
    </location>
</feature>
<keyword evidence="1" id="KW-0175">Coiled coil</keyword>
<name>A0AB34ICT9_PRYPA</name>
<evidence type="ECO:0000313" key="3">
    <source>
        <dbReference type="EMBL" id="KAL1495733.1"/>
    </source>
</evidence>
<sequence>MESLAEAAKAAVGAAPQTRGEPALDGGTECDSSCAIVGEKRVRSNAVTAMSNKKAHLRERLAKKLDLIEKSTAKSDIKPLSTREATALEKWRRDVEAMNLELEGLEKKTEEAVVRKAMREQAAQVAASRRQEKESDNRHI</sequence>
<protein>
    <recommendedName>
        <fullName evidence="5">RAB6-interacting golgin</fullName>
    </recommendedName>
</protein>
<proteinExistence type="predicted"/>
<gene>
    <name evidence="3" type="ORF">AB1Y20_016596</name>
</gene>
<evidence type="ECO:0000313" key="4">
    <source>
        <dbReference type="Proteomes" id="UP001515480"/>
    </source>
</evidence>
<reference evidence="3 4" key="1">
    <citation type="journal article" date="2024" name="Science">
        <title>Giant polyketide synthase enzymes in the biosynthesis of giant marine polyether toxins.</title>
        <authorList>
            <person name="Fallon T.R."/>
            <person name="Shende V.V."/>
            <person name="Wierzbicki I.H."/>
            <person name="Pendleton A.L."/>
            <person name="Watervoot N.F."/>
            <person name="Auber R.P."/>
            <person name="Gonzalez D.J."/>
            <person name="Wisecaver J.H."/>
            <person name="Moore B.S."/>
        </authorList>
    </citation>
    <scope>NUCLEOTIDE SEQUENCE [LARGE SCALE GENOMIC DNA]</scope>
    <source>
        <strain evidence="3 4">12B1</strain>
    </source>
</reference>
<comment type="caution">
    <text evidence="3">The sequence shown here is derived from an EMBL/GenBank/DDBJ whole genome shotgun (WGS) entry which is preliminary data.</text>
</comment>
<evidence type="ECO:0000256" key="2">
    <source>
        <dbReference type="SAM" id="MobiDB-lite"/>
    </source>
</evidence>
<feature type="compositionally biased region" description="Low complexity" evidence="2">
    <location>
        <begin position="1"/>
        <end position="15"/>
    </location>
</feature>
<dbReference type="Proteomes" id="UP001515480">
    <property type="component" value="Unassembled WGS sequence"/>
</dbReference>
<dbReference type="EMBL" id="JBGBPQ010000031">
    <property type="protein sequence ID" value="KAL1495733.1"/>
    <property type="molecule type" value="Genomic_DNA"/>
</dbReference>
<feature type="coiled-coil region" evidence="1">
    <location>
        <begin position="88"/>
        <end position="115"/>
    </location>
</feature>
<dbReference type="AlphaFoldDB" id="A0AB34ICT9"/>
<accession>A0AB34ICT9</accession>
<organism evidence="3 4">
    <name type="scientific">Prymnesium parvum</name>
    <name type="common">Toxic golden alga</name>
    <dbReference type="NCBI Taxonomy" id="97485"/>
    <lineage>
        <taxon>Eukaryota</taxon>
        <taxon>Haptista</taxon>
        <taxon>Haptophyta</taxon>
        <taxon>Prymnesiophyceae</taxon>
        <taxon>Prymnesiales</taxon>
        <taxon>Prymnesiaceae</taxon>
        <taxon>Prymnesium</taxon>
    </lineage>
</organism>